<dbReference type="Proteomes" id="UP001218629">
    <property type="component" value="Chromosome"/>
</dbReference>
<keyword evidence="6" id="KW-0051">Antiviral defense</keyword>
<evidence type="ECO:0000256" key="1">
    <source>
        <dbReference type="ARBA" id="ARBA00004236"/>
    </source>
</evidence>
<keyword evidence="2" id="KW-1003">Cell membrane</keyword>
<organism evidence="10 11">
    <name type="scientific">Streptomyces yunnanensis</name>
    <dbReference type="NCBI Taxonomy" id="156453"/>
    <lineage>
        <taxon>Bacteria</taxon>
        <taxon>Bacillati</taxon>
        <taxon>Actinomycetota</taxon>
        <taxon>Actinomycetes</taxon>
        <taxon>Kitasatosporales</taxon>
        <taxon>Streptomycetaceae</taxon>
        <taxon>Streptomyces</taxon>
    </lineage>
</organism>
<keyword evidence="7 8" id="KW-0472">Membrane</keyword>
<sequence length="181" mass="18954">MLKSLALRGMPETTGGEMAADPLETAWKLQAGLADSTGKADAKASFALAVQSTALVLLGVLTSAGKSPGNPQHGISLVLLWAGAAILACGACCAAAAVSPNLRKERRGPHPDDDVLFFGHLRHWDPTELEAALKSKDLLPNLSRQIVVMSEIAWTKHRRVQWSFALAAVGSAALGLAAILK</sequence>
<feature type="transmembrane region" description="Helical" evidence="8">
    <location>
        <begin position="77"/>
        <end position="98"/>
    </location>
</feature>
<evidence type="ECO:0000313" key="11">
    <source>
        <dbReference type="Proteomes" id="UP001218629"/>
    </source>
</evidence>
<evidence type="ECO:0000256" key="6">
    <source>
        <dbReference type="ARBA" id="ARBA00023118"/>
    </source>
</evidence>
<feature type="domain" description="Pycsar effector protein" evidence="9">
    <location>
        <begin position="26"/>
        <end position="179"/>
    </location>
</feature>
<evidence type="ECO:0000256" key="5">
    <source>
        <dbReference type="ARBA" id="ARBA00022989"/>
    </source>
</evidence>
<protein>
    <submittedName>
        <fullName evidence="10">DUF5706 domain-containing protein</fullName>
    </submittedName>
</protein>
<dbReference type="EMBL" id="CP095749">
    <property type="protein sequence ID" value="WEB41851.1"/>
    <property type="molecule type" value="Genomic_DNA"/>
</dbReference>
<gene>
    <name evidence="10" type="ORF">MOV08_23030</name>
</gene>
<keyword evidence="5 8" id="KW-1133">Transmembrane helix</keyword>
<keyword evidence="4" id="KW-0547">Nucleotide-binding</keyword>
<evidence type="ECO:0000259" key="9">
    <source>
        <dbReference type="Pfam" id="PF18967"/>
    </source>
</evidence>
<comment type="subcellular location">
    <subcellularLocation>
        <location evidence="1">Cell membrane</location>
    </subcellularLocation>
</comment>
<evidence type="ECO:0000256" key="7">
    <source>
        <dbReference type="ARBA" id="ARBA00023136"/>
    </source>
</evidence>
<accession>A0ABY8AAW8</accession>
<feature type="transmembrane region" description="Helical" evidence="8">
    <location>
        <begin position="162"/>
        <end position="180"/>
    </location>
</feature>
<evidence type="ECO:0000313" key="10">
    <source>
        <dbReference type="EMBL" id="WEB41851.1"/>
    </source>
</evidence>
<evidence type="ECO:0000256" key="4">
    <source>
        <dbReference type="ARBA" id="ARBA00022741"/>
    </source>
</evidence>
<keyword evidence="11" id="KW-1185">Reference proteome</keyword>
<keyword evidence="3 8" id="KW-0812">Transmembrane</keyword>
<reference evidence="10 11" key="1">
    <citation type="submission" date="2022-03" db="EMBL/GenBank/DDBJ databases">
        <title>Streptomyces yunnanensis P86,complete genome.</title>
        <authorList>
            <person name="Chen S."/>
            <person name="Zhang Q."/>
        </authorList>
    </citation>
    <scope>NUCLEOTIDE SEQUENCE [LARGE SCALE GENOMIC DNA]</scope>
    <source>
        <strain evidence="10 11">P86</strain>
    </source>
</reference>
<proteinExistence type="predicted"/>
<evidence type="ECO:0000256" key="8">
    <source>
        <dbReference type="SAM" id="Phobius"/>
    </source>
</evidence>
<dbReference type="InterPro" id="IPR043760">
    <property type="entry name" value="PycTM_dom"/>
</dbReference>
<evidence type="ECO:0000256" key="2">
    <source>
        <dbReference type="ARBA" id="ARBA00022475"/>
    </source>
</evidence>
<dbReference type="Pfam" id="PF18967">
    <property type="entry name" value="PycTM"/>
    <property type="match status" value="1"/>
</dbReference>
<name>A0ABY8AAW8_9ACTN</name>
<dbReference type="RefSeq" id="WP_275308702.1">
    <property type="nucleotide sequence ID" value="NZ_CP095749.1"/>
</dbReference>
<feature type="transmembrane region" description="Helical" evidence="8">
    <location>
        <begin position="46"/>
        <end position="65"/>
    </location>
</feature>
<evidence type="ECO:0000256" key="3">
    <source>
        <dbReference type="ARBA" id="ARBA00022692"/>
    </source>
</evidence>